<comment type="caution">
    <text evidence="2">The sequence shown here is derived from an EMBL/GenBank/DDBJ whole genome shotgun (WGS) entry which is preliminary data.</text>
</comment>
<dbReference type="InterPro" id="IPR038727">
    <property type="entry name" value="NadR/Ttd14_AAA_dom"/>
</dbReference>
<accession>A0A397P8R5</accession>
<sequence length="183" mass="19630">MTPTDSLHVVTGGPGSGKSTLIDALAAAGFATSPEVGRAIIREEMASGGAALPWVDHLAFAEKMLVREVAAHDAALAAAGPVVLDRGVPDVAGFLRISGLAVSPAIDRAARECRYNPRVFIAPWWEDIFTADAERKQTPGEARATFAVMVETYRDYGYRLVELPRAAVVDRVAFVRAHLEDMQ</sequence>
<dbReference type="RefSeq" id="WP_119036111.1">
    <property type="nucleotide sequence ID" value="NZ_QXDC01000003.1"/>
</dbReference>
<dbReference type="InterPro" id="IPR027417">
    <property type="entry name" value="P-loop_NTPase"/>
</dbReference>
<dbReference type="Gene3D" id="3.40.50.300">
    <property type="entry name" value="P-loop containing nucleotide triphosphate hydrolases"/>
    <property type="match status" value="1"/>
</dbReference>
<feature type="domain" description="NadR/Ttd14 AAA" evidence="1">
    <location>
        <begin position="8"/>
        <end position="171"/>
    </location>
</feature>
<dbReference type="Proteomes" id="UP000266568">
    <property type="component" value="Unassembled WGS sequence"/>
</dbReference>
<proteinExistence type="predicted"/>
<evidence type="ECO:0000259" key="1">
    <source>
        <dbReference type="Pfam" id="PF13521"/>
    </source>
</evidence>
<name>A0A397P8R5_9SPHN</name>
<dbReference type="EMBL" id="QXDC01000003">
    <property type="protein sequence ID" value="RIA44459.1"/>
    <property type="molecule type" value="Genomic_DNA"/>
</dbReference>
<reference evidence="2 3" key="1">
    <citation type="submission" date="2018-08" db="EMBL/GenBank/DDBJ databases">
        <title>Genomic Encyclopedia of Type Strains, Phase IV (KMG-IV): sequencing the most valuable type-strain genomes for metagenomic binning, comparative biology and taxonomic classification.</title>
        <authorList>
            <person name="Goeker M."/>
        </authorList>
    </citation>
    <scope>NUCLEOTIDE SEQUENCE [LARGE SCALE GENOMIC DNA]</scope>
    <source>
        <strain evidence="2 3">DSM 25527</strain>
    </source>
</reference>
<evidence type="ECO:0000313" key="2">
    <source>
        <dbReference type="EMBL" id="RIA44459.1"/>
    </source>
</evidence>
<dbReference type="OrthoDB" id="5638848at2"/>
<protein>
    <submittedName>
        <fullName evidence="2">Putative ATPase</fullName>
    </submittedName>
</protein>
<gene>
    <name evidence="2" type="ORF">DFR49_2704</name>
</gene>
<organism evidence="2 3">
    <name type="scientific">Hephaestia caeni</name>
    <dbReference type="NCBI Taxonomy" id="645617"/>
    <lineage>
        <taxon>Bacteria</taxon>
        <taxon>Pseudomonadati</taxon>
        <taxon>Pseudomonadota</taxon>
        <taxon>Alphaproteobacteria</taxon>
        <taxon>Sphingomonadales</taxon>
        <taxon>Sphingomonadaceae</taxon>
        <taxon>Hephaestia</taxon>
    </lineage>
</organism>
<keyword evidence="3" id="KW-1185">Reference proteome</keyword>
<dbReference type="Pfam" id="PF13521">
    <property type="entry name" value="AAA_28"/>
    <property type="match status" value="1"/>
</dbReference>
<dbReference type="SUPFAM" id="SSF52540">
    <property type="entry name" value="P-loop containing nucleoside triphosphate hydrolases"/>
    <property type="match status" value="1"/>
</dbReference>
<evidence type="ECO:0000313" key="3">
    <source>
        <dbReference type="Proteomes" id="UP000266568"/>
    </source>
</evidence>
<dbReference type="AlphaFoldDB" id="A0A397P8R5"/>